<feature type="region of interest" description="Disordered" evidence="7">
    <location>
        <begin position="417"/>
        <end position="441"/>
    </location>
</feature>
<dbReference type="Pfam" id="PF13086">
    <property type="entry name" value="AAA_11"/>
    <property type="match status" value="1"/>
</dbReference>
<dbReference type="SUPFAM" id="SSF52540">
    <property type="entry name" value="P-loop containing nucleoside triphosphate hydrolases"/>
    <property type="match status" value="1"/>
</dbReference>
<dbReference type="InterPro" id="IPR027417">
    <property type="entry name" value="P-loop_NTPase"/>
</dbReference>
<protein>
    <recommendedName>
        <fullName evidence="12">DNA2/NAM7 helicase-like C-terminal domain-containing protein</fullName>
    </recommendedName>
</protein>
<keyword evidence="3" id="KW-0378">Hydrolase</keyword>
<evidence type="ECO:0000256" key="1">
    <source>
        <dbReference type="ARBA" id="ARBA00007913"/>
    </source>
</evidence>
<dbReference type="PANTHER" id="PTHR43788">
    <property type="entry name" value="DNA2/NAM7 HELICASE FAMILY MEMBER"/>
    <property type="match status" value="1"/>
</dbReference>
<evidence type="ECO:0000313" key="10">
    <source>
        <dbReference type="EMBL" id="TFW15998.1"/>
    </source>
</evidence>
<proteinExistence type="inferred from homology"/>
<accession>A0A4Y9S3R4</accession>
<reference evidence="10 11" key="1">
    <citation type="submission" date="2019-03" db="EMBL/GenBank/DDBJ databases">
        <title>Draft Genome Sequence of Duganella callidus sp. nov., a Novel Duganella Species Isolated from Cultivated Soil.</title>
        <authorList>
            <person name="Raths R."/>
            <person name="Peta V."/>
            <person name="Bucking H."/>
        </authorList>
    </citation>
    <scope>NUCLEOTIDE SEQUENCE [LARGE SCALE GENOMIC DNA]</scope>
    <source>
        <strain evidence="10 11">DN04</strain>
    </source>
</reference>
<dbReference type="GO" id="GO:0043139">
    <property type="term" value="F:5'-3' DNA helicase activity"/>
    <property type="evidence" value="ECO:0007669"/>
    <property type="project" value="TreeGrafter"/>
</dbReference>
<organism evidence="10 11">
    <name type="scientific">Duganella callida</name>
    <dbReference type="NCBI Taxonomy" id="2561932"/>
    <lineage>
        <taxon>Bacteria</taxon>
        <taxon>Pseudomonadati</taxon>
        <taxon>Pseudomonadota</taxon>
        <taxon>Betaproteobacteria</taxon>
        <taxon>Burkholderiales</taxon>
        <taxon>Oxalobacteraceae</taxon>
        <taxon>Telluria group</taxon>
        <taxon>Duganella</taxon>
    </lineage>
</organism>
<dbReference type="InterPro" id="IPR041679">
    <property type="entry name" value="DNA2/NAM7-like_C"/>
</dbReference>
<dbReference type="PANTHER" id="PTHR43788:SF8">
    <property type="entry name" value="DNA-BINDING PROTEIN SMUBP-2"/>
    <property type="match status" value="1"/>
</dbReference>
<dbReference type="EMBL" id="SPVG01000245">
    <property type="protein sequence ID" value="TFW15998.1"/>
    <property type="molecule type" value="Genomic_DNA"/>
</dbReference>
<dbReference type="RefSeq" id="WP_135204284.1">
    <property type="nucleotide sequence ID" value="NZ_SPVG01000245.1"/>
</dbReference>
<dbReference type="InterPro" id="IPR041677">
    <property type="entry name" value="DNA2/NAM7_AAA_11"/>
</dbReference>
<evidence type="ECO:0000256" key="2">
    <source>
        <dbReference type="ARBA" id="ARBA00022741"/>
    </source>
</evidence>
<keyword evidence="5" id="KW-0067">ATP-binding</keyword>
<sequence>MAAHANTLRYWLDVDALTYPDIPSPRKRRHYTLRYSDPLPWQKTGQPLVQDHKYFVYFALVQKQVLETELFELFRTSAQPDPGGNHQRKRTGKTFLCAMEVGADGRPAIATLQLAAFSAAFASKKFGRPVSAPLVLQALKEKIANVQSDTGSGVADGAWFQQVIEFLVGELAWQPRELMATEQICIHRVPLVSAKGKPLRKPPEMDPINSFYVDDLQRISDGMAGSGACASQVQAYLDGAGGGQDRIDVTQPPVVDALLRADHFPPGRWPSKFPLFLMQQVAVNTALRTLADGGIFSVNGPPGTGKTTLLMDVIAARIVQRAEVLARYDVPEQAFGKSPVTITYPPNKGGKIYTGPSYFLDEALLDAGIVVASANNKAVENITRDLPNMDKVWPQPLQLDGQDFDYFAATAQAVLGGKTSRGDNGDEPAPDDDEAAPAGGDDDGLRCWGLISAPLGKKSNRGHVADQLGVFADNGIENMLDQLPTERLDWSRARARFADAIARVTAIQERVAAFDAALPACQSARQALAVARAALETAAGQRGQCQAALEQLDADAARLDSDLQVNLSERNQLARDWPWWRLLLAYLFNRGAHAEAGRQRAELASDYLQLRATRAANKRTQSERQAELATLQRAEQDAAALAARLEREAAALEAQLARLRAELGPAAFDPAEFAALPADQQQKALPRTNDALQRARAEVFIAGLALHQAFIKAAGKPFATSFRLALAMLSGEAHVQQHLPLIARHLWATFFLVVPVVSSTFASVARCFRDLGEGEIGLLLIDEAGQAVPSHALGAIWRARRALVVGDPLQVEPVINMDRKLDYEILKFHQASEAHQLTSYSAQHLADRANRYGAQVRQYDGSELWVGSPLRVHRRCVDPMFSVSNAIAYNNKMVFGPDPRDEEQASLARPLLGPSRWIDVTAGEFEEHFNPEEGRKALDIVIAYAQQGWCDAKDELPELYLISPFKSVAEEMQALLREHVERWADGVEDETVDDWLKSHVGTVHTFQGKESESVVFILGGKTPGARSWAATTPNIVNVAVTRAKRRLYVIGNRQAWSDTTFGARLAQAVPG</sequence>
<keyword evidence="4" id="KW-0347">Helicase</keyword>
<evidence type="ECO:0000256" key="7">
    <source>
        <dbReference type="SAM" id="MobiDB-lite"/>
    </source>
</evidence>
<dbReference type="Pfam" id="PF13087">
    <property type="entry name" value="AAA_12"/>
    <property type="match status" value="1"/>
</dbReference>
<dbReference type="GO" id="GO:0005524">
    <property type="term" value="F:ATP binding"/>
    <property type="evidence" value="ECO:0007669"/>
    <property type="project" value="UniProtKB-KW"/>
</dbReference>
<dbReference type="OrthoDB" id="9757917at2"/>
<dbReference type="Proteomes" id="UP000297729">
    <property type="component" value="Unassembled WGS sequence"/>
</dbReference>
<dbReference type="Gene3D" id="3.40.50.300">
    <property type="entry name" value="P-loop containing nucleotide triphosphate hydrolases"/>
    <property type="match status" value="3"/>
</dbReference>
<comment type="caution">
    <text evidence="10">The sequence shown here is derived from an EMBL/GenBank/DDBJ whole genome shotgun (WGS) entry which is preliminary data.</text>
</comment>
<keyword evidence="2" id="KW-0547">Nucleotide-binding</keyword>
<dbReference type="GO" id="GO:0016787">
    <property type="term" value="F:hydrolase activity"/>
    <property type="evidence" value="ECO:0007669"/>
    <property type="project" value="UniProtKB-KW"/>
</dbReference>
<feature type="coiled-coil region" evidence="6">
    <location>
        <begin position="617"/>
        <end position="698"/>
    </location>
</feature>
<keyword evidence="6" id="KW-0175">Coiled coil</keyword>
<evidence type="ECO:0000259" key="8">
    <source>
        <dbReference type="Pfam" id="PF13086"/>
    </source>
</evidence>
<keyword evidence="11" id="KW-1185">Reference proteome</keyword>
<dbReference type="InterPro" id="IPR050534">
    <property type="entry name" value="Coronavir_polyprotein_1ab"/>
</dbReference>
<evidence type="ECO:0000256" key="3">
    <source>
        <dbReference type="ARBA" id="ARBA00022801"/>
    </source>
</evidence>
<dbReference type="InterPro" id="IPR047187">
    <property type="entry name" value="SF1_C_Upf1"/>
</dbReference>
<feature type="domain" description="DNA2/NAM7 helicase-like C-terminal" evidence="9">
    <location>
        <begin position="870"/>
        <end position="1053"/>
    </location>
</feature>
<gene>
    <name evidence="10" type="ORF">E4L98_25225</name>
</gene>
<dbReference type="AlphaFoldDB" id="A0A4Y9S3R4"/>
<evidence type="ECO:0000259" key="9">
    <source>
        <dbReference type="Pfam" id="PF13087"/>
    </source>
</evidence>
<evidence type="ECO:0000256" key="4">
    <source>
        <dbReference type="ARBA" id="ARBA00022806"/>
    </source>
</evidence>
<evidence type="ECO:0000256" key="6">
    <source>
        <dbReference type="SAM" id="Coils"/>
    </source>
</evidence>
<feature type="compositionally biased region" description="Acidic residues" evidence="7">
    <location>
        <begin position="425"/>
        <end position="435"/>
    </location>
</feature>
<name>A0A4Y9S3R4_9BURK</name>
<dbReference type="CDD" id="cd18808">
    <property type="entry name" value="SF1_C_Upf1"/>
    <property type="match status" value="1"/>
</dbReference>
<evidence type="ECO:0000313" key="11">
    <source>
        <dbReference type="Proteomes" id="UP000297729"/>
    </source>
</evidence>
<evidence type="ECO:0008006" key="12">
    <source>
        <dbReference type="Google" id="ProtNLM"/>
    </source>
</evidence>
<evidence type="ECO:0000256" key="5">
    <source>
        <dbReference type="ARBA" id="ARBA00022840"/>
    </source>
</evidence>
<feature type="domain" description="DNA2/NAM7 helicase helicase" evidence="8">
    <location>
        <begin position="658"/>
        <end position="815"/>
    </location>
</feature>
<comment type="similarity">
    <text evidence="1">Belongs to the DNA2/NAM7 helicase family.</text>
</comment>